<dbReference type="InParanoid" id="G9MLA4"/>
<comment type="caution">
    <text evidence="2">The sequence shown here is derived from an EMBL/GenBank/DDBJ whole genome shotgun (WGS) entry which is preliminary data.</text>
</comment>
<dbReference type="AlphaFoldDB" id="G9MLA4"/>
<dbReference type="Proteomes" id="UP000007115">
    <property type="component" value="Unassembled WGS sequence"/>
</dbReference>
<dbReference type="GeneID" id="25791487"/>
<evidence type="ECO:0000313" key="3">
    <source>
        <dbReference type="Proteomes" id="UP000007115"/>
    </source>
</evidence>
<proteinExistence type="predicted"/>
<feature type="compositionally biased region" description="Polar residues" evidence="1">
    <location>
        <begin position="101"/>
        <end position="111"/>
    </location>
</feature>
<reference evidence="2 3" key="1">
    <citation type="journal article" date="2011" name="Genome Biol.">
        <title>Comparative genome sequence analysis underscores mycoparasitism as the ancestral life style of Trichoderma.</title>
        <authorList>
            <person name="Kubicek C.P."/>
            <person name="Herrera-Estrella A."/>
            <person name="Seidl-Seiboth V."/>
            <person name="Martinez D.A."/>
            <person name="Druzhinina I.S."/>
            <person name="Thon M."/>
            <person name="Zeilinger S."/>
            <person name="Casas-Flores S."/>
            <person name="Horwitz B.A."/>
            <person name="Mukherjee P.K."/>
            <person name="Mukherjee M."/>
            <person name="Kredics L."/>
            <person name="Alcaraz L.D."/>
            <person name="Aerts A."/>
            <person name="Antal Z."/>
            <person name="Atanasova L."/>
            <person name="Cervantes-Badillo M.G."/>
            <person name="Challacombe J."/>
            <person name="Chertkov O."/>
            <person name="McCluskey K."/>
            <person name="Coulpier F."/>
            <person name="Deshpande N."/>
            <person name="von Doehren H."/>
            <person name="Ebbole D.J."/>
            <person name="Esquivel-Naranjo E.U."/>
            <person name="Fekete E."/>
            <person name="Flipphi M."/>
            <person name="Glaser F."/>
            <person name="Gomez-Rodriguez E.Y."/>
            <person name="Gruber S."/>
            <person name="Han C."/>
            <person name="Henrissat B."/>
            <person name="Hermosa R."/>
            <person name="Hernandez-Onate M."/>
            <person name="Karaffa L."/>
            <person name="Kosti I."/>
            <person name="Le Crom S."/>
            <person name="Lindquist E."/>
            <person name="Lucas S."/>
            <person name="Luebeck M."/>
            <person name="Luebeck P.S."/>
            <person name="Margeot A."/>
            <person name="Metz B."/>
            <person name="Misra M."/>
            <person name="Nevalainen H."/>
            <person name="Omann M."/>
            <person name="Packer N."/>
            <person name="Perrone G."/>
            <person name="Uresti-Rivera E.E."/>
            <person name="Salamov A."/>
            <person name="Schmoll M."/>
            <person name="Seiboth B."/>
            <person name="Shapiro H."/>
            <person name="Sukno S."/>
            <person name="Tamayo-Ramos J.A."/>
            <person name="Tisch D."/>
            <person name="Wiest A."/>
            <person name="Wilkinson H.H."/>
            <person name="Zhang M."/>
            <person name="Coutinho P.M."/>
            <person name="Kenerley C.M."/>
            <person name="Monte E."/>
            <person name="Baker S.E."/>
            <person name="Grigoriev I.V."/>
        </authorList>
    </citation>
    <scope>NUCLEOTIDE SEQUENCE [LARGE SCALE GENOMIC DNA]</scope>
    <source>
        <strain evidence="3">Gv29-8 / FGSC 10586</strain>
    </source>
</reference>
<accession>G9MLA4</accession>
<evidence type="ECO:0000256" key="1">
    <source>
        <dbReference type="SAM" id="MobiDB-lite"/>
    </source>
</evidence>
<dbReference type="RefSeq" id="XP_013959191.1">
    <property type="nucleotide sequence ID" value="XM_014103716.1"/>
</dbReference>
<dbReference type="VEuPathDB" id="FungiDB:TRIVIDRAFT_220430"/>
<name>G9MLA4_HYPVG</name>
<keyword evidence="3" id="KW-1185">Reference proteome</keyword>
<gene>
    <name evidence="2" type="ORF">TRIVIDRAFT_220430</name>
</gene>
<sequence length="111" mass="12003">MLLLRKSMPSPAGPPAKSPPPREARGQSISIIIIVSTPFINFGGIMGPVCRAMCEHVVVVGLWSSHVHRGSPGGSPKDPDPGSNGRRNRRRRLGEDGVYQQRRNNSGHSTK</sequence>
<organism evidence="2 3">
    <name type="scientific">Hypocrea virens (strain Gv29-8 / FGSC 10586)</name>
    <name type="common">Gliocladium virens</name>
    <name type="synonym">Trichoderma virens</name>
    <dbReference type="NCBI Taxonomy" id="413071"/>
    <lineage>
        <taxon>Eukaryota</taxon>
        <taxon>Fungi</taxon>
        <taxon>Dikarya</taxon>
        <taxon>Ascomycota</taxon>
        <taxon>Pezizomycotina</taxon>
        <taxon>Sordariomycetes</taxon>
        <taxon>Hypocreomycetidae</taxon>
        <taxon>Hypocreales</taxon>
        <taxon>Hypocreaceae</taxon>
        <taxon>Trichoderma</taxon>
    </lineage>
</organism>
<dbReference type="HOGENOM" id="CLU_2158780_0_0_1"/>
<feature type="region of interest" description="Disordered" evidence="1">
    <location>
        <begin position="1"/>
        <end position="25"/>
    </location>
</feature>
<feature type="region of interest" description="Disordered" evidence="1">
    <location>
        <begin position="66"/>
        <end position="111"/>
    </location>
</feature>
<evidence type="ECO:0000313" key="2">
    <source>
        <dbReference type="EMBL" id="EHK24995.1"/>
    </source>
</evidence>
<dbReference type="EMBL" id="ABDF02000004">
    <property type="protein sequence ID" value="EHK24995.1"/>
    <property type="molecule type" value="Genomic_DNA"/>
</dbReference>
<protein>
    <submittedName>
        <fullName evidence="2">Uncharacterized protein</fullName>
    </submittedName>
</protein>